<comment type="caution">
    <text evidence="18">Lacks conserved residue(s) required for the propagation of feature annotation.</text>
</comment>
<comment type="similarity">
    <text evidence="18">Belongs to the NnrE/AIBP family.</text>
</comment>
<dbReference type="InterPro" id="IPR017953">
    <property type="entry name" value="Carbohydrate_kinase_pred_CS"/>
</dbReference>
<comment type="function">
    <text evidence="18">Catalyzes the epimerization of the S- and R-forms of NAD(P)HX, a damaged form of NAD(P)H that is a result of enzymatic or heat-dependent hydration. This is a prerequisite for the S-specific NAD(P)H-hydrate dehydratase to allow the repair of both epimers of NAD(P)HX.</text>
</comment>
<comment type="catalytic activity">
    <reaction evidence="2 18 19">
        <text>(6R)-NADPHX = (6S)-NADPHX</text>
        <dbReference type="Rhea" id="RHEA:32227"/>
        <dbReference type="ChEBI" id="CHEBI:64076"/>
        <dbReference type="ChEBI" id="CHEBI:64077"/>
        <dbReference type="EC" id="5.1.99.6"/>
    </reaction>
</comment>
<comment type="catalytic activity">
    <reaction evidence="1 18 19">
        <text>(6R)-NADHX = (6S)-NADHX</text>
        <dbReference type="Rhea" id="RHEA:32215"/>
        <dbReference type="ChEBI" id="CHEBI:64074"/>
        <dbReference type="ChEBI" id="CHEBI:64075"/>
        <dbReference type="EC" id="5.1.99.6"/>
    </reaction>
</comment>
<dbReference type="HAMAP" id="MF_01966">
    <property type="entry name" value="NADHX_epimerase"/>
    <property type="match status" value="1"/>
</dbReference>
<evidence type="ECO:0000256" key="14">
    <source>
        <dbReference type="ARBA" id="ARBA00025153"/>
    </source>
</evidence>
<comment type="function">
    <text evidence="14 19">Bifunctional enzyme that catalyzes the epimerization of the S- and R-forms of NAD(P)HX and the dehydration of the S-form of NAD(P)HX at the expense of ADP, which is converted to AMP. This allows the repair of both epimers of NAD(P)HX, a damaged form of NAD(P)H that is a result of enzymatic or heat-dependent hydration.</text>
</comment>
<keyword evidence="9 18" id="KW-0630">Potassium</keyword>
<evidence type="ECO:0000256" key="4">
    <source>
        <dbReference type="ARBA" id="ARBA00009524"/>
    </source>
</evidence>
<dbReference type="InterPro" id="IPR004443">
    <property type="entry name" value="YjeF_N_dom"/>
</dbReference>
<organism evidence="22 23">
    <name type="scientific">Sulfoacidibacillus ferrooxidans</name>
    <dbReference type="NCBI Taxonomy" id="2005001"/>
    <lineage>
        <taxon>Bacteria</taxon>
        <taxon>Bacillati</taxon>
        <taxon>Bacillota</taxon>
        <taxon>Bacilli</taxon>
        <taxon>Bacillales</taxon>
        <taxon>Alicyclobacillaceae</taxon>
        <taxon>Sulfoacidibacillus</taxon>
    </lineage>
</organism>
<comment type="similarity">
    <text evidence="17">Belongs to the NnrD/CARKD family.</text>
</comment>
<dbReference type="NCBIfam" id="TIGR00196">
    <property type="entry name" value="yjeF_cterm"/>
    <property type="match status" value="1"/>
</dbReference>
<comment type="cofactor">
    <cofactor evidence="17">
        <name>Mg(2+)</name>
        <dbReference type="ChEBI" id="CHEBI:18420"/>
    </cofactor>
</comment>
<dbReference type="Gene3D" id="3.40.50.10260">
    <property type="entry name" value="YjeF N-terminal domain"/>
    <property type="match status" value="1"/>
</dbReference>
<evidence type="ECO:0000256" key="18">
    <source>
        <dbReference type="HAMAP-Rule" id="MF_01966"/>
    </source>
</evidence>
<dbReference type="Gene3D" id="3.40.1190.20">
    <property type="match status" value="1"/>
</dbReference>
<dbReference type="PANTHER" id="PTHR12592">
    <property type="entry name" value="ATP-DEPENDENT (S)-NAD(P)H-HYDRATE DEHYDRATASE FAMILY MEMBER"/>
    <property type="match status" value="1"/>
</dbReference>
<evidence type="ECO:0000256" key="12">
    <source>
        <dbReference type="ARBA" id="ARBA00023239"/>
    </source>
</evidence>
<protein>
    <recommendedName>
        <fullName evidence="19">Bifunctional NAD(P)H-hydrate repair enzyme</fullName>
    </recommendedName>
    <alternativeName>
        <fullName evidence="19">Nicotinamide nucleotide repair protein</fullName>
    </alternativeName>
    <domain>
        <recommendedName>
            <fullName evidence="19">ADP-dependent (S)-NAD(P)H-hydrate dehydratase</fullName>
            <ecNumber evidence="19">4.2.1.136</ecNumber>
        </recommendedName>
        <alternativeName>
            <fullName evidence="19">ADP-dependent NAD(P)HX dehydratase</fullName>
        </alternativeName>
    </domain>
    <domain>
        <recommendedName>
            <fullName evidence="19">NAD(P)H-hydrate epimerase</fullName>
            <ecNumber evidence="19">5.1.99.6</ecNumber>
        </recommendedName>
    </domain>
</protein>
<dbReference type="Pfam" id="PF01256">
    <property type="entry name" value="Carb_kinase"/>
    <property type="match status" value="1"/>
</dbReference>
<keyword evidence="7 17" id="KW-0067">ATP-binding</keyword>
<comment type="subunit">
    <text evidence="17">Homotetramer.</text>
</comment>
<dbReference type="CDD" id="cd01171">
    <property type="entry name" value="YXKO-related"/>
    <property type="match status" value="1"/>
</dbReference>
<keyword evidence="12 17" id="KW-0456">Lyase</keyword>
<dbReference type="GO" id="GO:0052856">
    <property type="term" value="F:NAD(P)HX epimerase activity"/>
    <property type="evidence" value="ECO:0007669"/>
    <property type="project" value="UniProtKB-UniRule"/>
</dbReference>
<evidence type="ECO:0000256" key="16">
    <source>
        <dbReference type="ARBA" id="ARBA00049209"/>
    </source>
</evidence>
<dbReference type="EC" id="4.2.1.136" evidence="19"/>
<dbReference type="PROSITE" id="PS51385">
    <property type="entry name" value="YJEF_N"/>
    <property type="match status" value="1"/>
</dbReference>
<evidence type="ECO:0000256" key="7">
    <source>
        <dbReference type="ARBA" id="ARBA00022840"/>
    </source>
</evidence>
<feature type="domain" description="YjeF N-terminal" evidence="21">
    <location>
        <begin position="9"/>
        <end position="230"/>
    </location>
</feature>
<evidence type="ECO:0000313" key="22">
    <source>
        <dbReference type="EMBL" id="MCI0183726.1"/>
    </source>
</evidence>
<dbReference type="InterPro" id="IPR036652">
    <property type="entry name" value="YjeF_N_dom_sf"/>
</dbReference>
<evidence type="ECO:0000259" key="20">
    <source>
        <dbReference type="PROSITE" id="PS51383"/>
    </source>
</evidence>
<evidence type="ECO:0000256" key="8">
    <source>
        <dbReference type="ARBA" id="ARBA00022857"/>
    </source>
</evidence>
<name>A0A9X1V8S3_9BACL</name>
<reference evidence="22" key="1">
    <citation type="submission" date="2022-03" db="EMBL/GenBank/DDBJ databases">
        <title>Draft Genome Sequence of Firmicute Strain S0AB, a Heterotrophic Iron/Sulfur-Oxidizing Extreme Acidophile.</title>
        <authorList>
            <person name="Vergara E."/>
            <person name="Pakostova E."/>
            <person name="Johnson D.B."/>
            <person name="Holmes D.S."/>
        </authorList>
    </citation>
    <scope>NUCLEOTIDE SEQUENCE</scope>
    <source>
        <strain evidence="22">S0AB</strain>
    </source>
</reference>
<feature type="binding site" evidence="17">
    <location>
        <begin position="438"/>
        <end position="442"/>
    </location>
    <ligand>
        <name>AMP</name>
        <dbReference type="ChEBI" id="CHEBI:456215"/>
    </ligand>
</feature>
<gene>
    <name evidence="22" type="primary">nnr</name>
    <name evidence="17" type="synonym">nnrD</name>
    <name evidence="18" type="synonym">nnrE</name>
    <name evidence="22" type="ORF">MM817_02017</name>
</gene>
<comment type="cofactor">
    <cofactor evidence="18 19">
        <name>K(+)</name>
        <dbReference type="ChEBI" id="CHEBI:29103"/>
    </cofactor>
    <text evidence="18 19">Binds 1 potassium ion per subunit.</text>
</comment>
<comment type="similarity">
    <text evidence="4 19">In the C-terminal section; belongs to the NnrD/CARKD family.</text>
</comment>
<evidence type="ECO:0000256" key="17">
    <source>
        <dbReference type="HAMAP-Rule" id="MF_01965"/>
    </source>
</evidence>
<dbReference type="NCBIfam" id="TIGR00197">
    <property type="entry name" value="yjeF_nterm"/>
    <property type="match status" value="1"/>
</dbReference>
<sequence length="538" mass="57523">MLLVTSAEMQKLDTVMIEEIGVASAALMESVGLRVAEVTMDMVDGTGAHQSMGERVSSRSREMDSRKMIAVVVGKGHNGADGLVAARYLHVLGYSVRVWLTSDERDLSHLTHIQLCAYRNVHGRLAEETDDLTQADVIIDAILGNGSQLPVREPLRPFLQAIHKAHRPVLSIDFPTGLDPDSGQVDVDCVKAVRTVACGLSKPGLYVEPGRAYAGQITIASLAISYHMAVRHGAHHFLVTEQDIAKRYRRRPQDSHKGSFGRVGVLAGSPGMYGAARLAVEGAYRAGAGLVYYFAPEDLSDTWVSGFPVEAVVKRYAGRAGVWNVDAIASLLALFAQVDVGVIGPGMGRSMQDSPEALLALAQLPIPLVLDADFLQVVAASEDGGVTFFEHRKHLTIITPHPKEFAQLIKRPTSVVQENRLLYAKEYAVKTQTIVVLKGAGTVIATPEPAVWINSTGNSGLATGGTGDVLAGLLGGLLASGYGAESAALVGVYVHGKAAELACTTQYSQESLVASDLFAWFGTAFRQISWEMDISHDG</sequence>
<dbReference type="AlphaFoldDB" id="A0A9X1V8S3"/>
<proteinExistence type="inferred from homology"/>
<feature type="binding site" evidence="17">
    <location>
        <position position="346"/>
    </location>
    <ligand>
        <name>(6S)-NADPHX</name>
        <dbReference type="ChEBI" id="CHEBI:64076"/>
    </ligand>
</feature>
<feature type="binding site" evidence="18">
    <location>
        <position position="78"/>
    </location>
    <ligand>
        <name>K(+)</name>
        <dbReference type="ChEBI" id="CHEBI:29103"/>
    </ligand>
</feature>
<evidence type="ECO:0000256" key="2">
    <source>
        <dbReference type="ARBA" id="ARBA00000909"/>
    </source>
</evidence>
<dbReference type="GO" id="GO:0110051">
    <property type="term" value="P:metabolite repair"/>
    <property type="evidence" value="ECO:0007669"/>
    <property type="project" value="TreeGrafter"/>
</dbReference>
<dbReference type="GO" id="GO:0052855">
    <property type="term" value="F:ADP-dependent NAD(P)H-hydrate dehydratase activity"/>
    <property type="evidence" value="ECO:0007669"/>
    <property type="project" value="UniProtKB-UniRule"/>
</dbReference>
<dbReference type="EC" id="5.1.99.6" evidence="19"/>
<keyword evidence="11 18" id="KW-0413">Isomerase</keyword>
<dbReference type="Proteomes" id="UP001139263">
    <property type="component" value="Unassembled WGS sequence"/>
</dbReference>
<feature type="binding site" evidence="17">
    <location>
        <position position="468"/>
    </location>
    <ligand>
        <name>(6S)-NADPHX</name>
        <dbReference type="ChEBI" id="CHEBI:64076"/>
    </ligand>
</feature>
<evidence type="ECO:0000256" key="13">
    <source>
        <dbReference type="ARBA" id="ARBA00023268"/>
    </source>
</evidence>
<comment type="similarity">
    <text evidence="3 19">In the N-terminal section; belongs to the NnrE/AIBP family.</text>
</comment>
<evidence type="ECO:0000256" key="3">
    <source>
        <dbReference type="ARBA" id="ARBA00006001"/>
    </source>
</evidence>
<evidence type="ECO:0000259" key="21">
    <source>
        <dbReference type="PROSITE" id="PS51385"/>
    </source>
</evidence>
<keyword evidence="13" id="KW-0511">Multifunctional enzyme</keyword>
<evidence type="ECO:0000256" key="15">
    <source>
        <dbReference type="ARBA" id="ARBA00048238"/>
    </source>
</evidence>
<dbReference type="InterPro" id="IPR029056">
    <property type="entry name" value="Ribokinase-like"/>
</dbReference>
<feature type="binding site" evidence="17">
    <location>
        <position position="467"/>
    </location>
    <ligand>
        <name>AMP</name>
        <dbReference type="ChEBI" id="CHEBI:456215"/>
    </ligand>
</feature>
<comment type="caution">
    <text evidence="22">The sequence shown here is derived from an EMBL/GenBank/DDBJ whole genome shotgun (WGS) entry which is preliminary data.</text>
</comment>
<feature type="binding site" evidence="17">
    <location>
        <position position="401"/>
    </location>
    <ligand>
        <name>(6S)-NADPHX</name>
        <dbReference type="ChEBI" id="CHEBI:64076"/>
    </ligand>
</feature>
<dbReference type="InterPro" id="IPR000631">
    <property type="entry name" value="CARKD"/>
</dbReference>
<feature type="binding site" evidence="18">
    <location>
        <position position="173"/>
    </location>
    <ligand>
        <name>(6S)-NADPHX</name>
        <dbReference type="ChEBI" id="CHEBI:64076"/>
    </ligand>
</feature>
<evidence type="ECO:0000256" key="9">
    <source>
        <dbReference type="ARBA" id="ARBA00022958"/>
    </source>
</evidence>
<keyword evidence="23" id="KW-1185">Reference proteome</keyword>
<keyword evidence="6 17" id="KW-0547">Nucleotide-binding</keyword>
<feature type="domain" description="YjeF C-terminal" evidence="20">
    <location>
        <begin position="240"/>
        <end position="528"/>
    </location>
</feature>
<feature type="binding site" evidence="18">
    <location>
        <begin position="144"/>
        <end position="150"/>
    </location>
    <ligand>
        <name>(6S)-NADPHX</name>
        <dbReference type="ChEBI" id="CHEBI:64076"/>
    </ligand>
</feature>
<evidence type="ECO:0000313" key="23">
    <source>
        <dbReference type="Proteomes" id="UP001139263"/>
    </source>
</evidence>
<dbReference type="Pfam" id="PF03853">
    <property type="entry name" value="YjeF_N"/>
    <property type="match status" value="1"/>
</dbReference>
<dbReference type="GO" id="GO:0046496">
    <property type="term" value="P:nicotinamide nucleotide metabolic process"/>
    <property type="evidence" value="ECO:0007669"/>
    <property type="project" value="UniProtKB-UniRule"/>
</dbReference>
<dbReference type="PIRSF" id="PIRSF017184">
    <property type="entry name" value="Nnr"/>
    <property type="match status" value="1"/>
</dbReference>
<feature type="binding site" evidence="18">
    <location>
        <position position="140"/>
    </location>
    <ligand>
        <name>K(+)</name>
        <dbReference type="ChEBI" id="CHEBI:29103"/>
    </ligand>
</feature>
<comment type="catalytic activity">
    <reaction evidence="16 17 19">
        <text>(6S)-NADPHX + ADP = AMP + phosphate + NADPH + H(+)</text>
        <dbReference type="Rhea" id="RHEA:32235"/>
        <dbReference type="ChEBI" id="CHEBI:15378"/>
        <dbReference type="ChEBI" id="CHEBI:43474"/>
        <dbReference type="ChEBI" id="CHEBI:57783"/>
        <dbReference type="ChEBI" id="CHEBI:64076"/>
        <dbReference type="ChEBI" id="CHEBI:456215"/>
        <dbReference type="ChEBI" id="CHEBI:456216"/>
        <dbReference type="EC" id="4.2.1.136"/>
    </reaction>
</comment>
<feature type="binding site" evidence="18">
    <location>
        <position position="176"/>
    </location>
    <ligand>
        <name>K(+)</name>
        <dbReference type="ChEBI" id="CHEBI:29103"/>
    </ligand>
</feature>
<feature type="binding site" evidence="17">
    <location>
        <position position="275"/>
    </location>
    <ligand>
        <name>(6S)-NADPHX</name>
        <dbReference type="ChEBI" id="CHEBI:64076"/>
    </ligand>
</feature>
<evidence type="ECO:0000256" key="19">
    <source>
        <dbReference type="PIRNR" id="PIRNR017184"/>
    </source>
</evidence>
<evidence type="ECO:0000256" key="10">
    <source>
        <dbReference type="ARBA" id="ARBA00023027"/>
    </source>
</evidence>
<keyword evidence="8 17" id="KW-0521">NADP</keyword>
<keyword evidence="5 18" id="KW-0479">Metal-binding</keyword>
<dbReference type="PROSITE" id="PS01050">
    <property type="entry name" value="YJEF_C_2"/>
    <property type="match status" value="1"/>
</dbReference>
<dbReference type="InterPro" id="IPR030677">
    <property type="entry name" value="Nnr"/>
</dbReference>
<evidence type="ECO:0000256" key="11">
    <source>
        <dbReference type="ARBA" id="ARBA00023235"/>
    </source>
</evidence>
<dbReference type="PROSITE" id="PS51383">
    <property type="entry name" value="YJEF_C_3"/>
    <property type="match status" value="1"/>
</dbReference>
<dbReference type="GO" id="GO:0046872">
    <property type="term" value="F:metal ion binding"/>
    <property type="evidence" value="ECO:0007669"/>
    <property type="project" value="UniProtKB-UniRule"/>
</dbReference>
<comment type="function">
    <text evidence="17">Catalyzes the dehydration of the S-form of NAD(P)HX at the expense of ADP, which is converted to AMP. Together with NAD(P)HX epimerase, which catalyzes the epimerization of the S- and R-forms, the enzyme allows the repair of both epimers of NAD(P)HX, a damaged form of NAD(P)H that is a result of enzymatic or heat-dependent hydration.</text>
</comment>
<dbReference type="SUPFAM" id="SSF53613">
    <property type="entry name" value="Ribokinase-like"/>
    <property type="match status" value="1"/>
</dbReference>
<evidence type="ECO:0000256" key="1">
    <source>
        <dbReference type="ARBA" id="ARBA00000013"/>
    </source>
</evidence>
<feature type="binding site" evidence="18">
    <location>
        <begin position="77"/>
        <end position="81"/>
    </location>
    <ligand>
        <name>(6S)-NADPHX</name>
        <dbReference type="ChEBI" id="CHEBI:64076"/>
    </ligand>
</feature>
<dbReference type="PANTHER" id="PTHR12592:SF0">
    <property type="entry name" value="ATP-DEPENDENT (S)-NAD(P)H-HYDRATE DEHYDRATASE"/>
    <property type="match status" value="1"/>
</dbReference>
<dbReference type="GO" id="GO:0005524">
    <property type="term" value="F:ATP binding"/>
    <property type="evidence" value="ECO:0007669"/>
    <property type="project" value="UniProtKB-UniRule"/>
</dbReference>
<dbReference type="RefSeq" id="WP_241714365.1">
    <property type="nucleotide sequence ID" value="NZ_JALBUF010000006.1"/>
</dbReference>
<accession>A0A9X1V8S3</accession>
<dbReference type="SUPFAM" id="SSF64153">
    <property type="entry name" value="YjeF N-terminal domain-like"/>
    <property type="match status" value="1"/>
</dbReference>
<keyword evidence="10 17" id="KW-0520">NAD</keyword>
<dbReference type="EMBL" id="JALBUF010000006">
    <property type="protein sequence ID" value="MCI0183726.1"/>
    <property type="molecule type" value="Genomic_DNA"/>
</dbReference>
<comment type="catalytic activity">
    <reaction evidence="15 17 19">
        <text>(6S)-NADHX + ADP = AMP + phosphate + NADH + H(+)</text>
        <dbReference type="Rhea" id="RHEA:32223"/>
        <dbReference type="ChEBI" id="CHEBI:15378"/>
        <dbReference type="ChEBI" id="CHEBI:43474"/>
        <dbReference type="ChEBI" id="CHEBI:57945"/>
        <dbReference type="ChEBI" id="CHEBI:64074"/>
        <dbReference type="ChEBI" id="CHEBI:456215"/>
        <dbReference type="ChEBI" id="CHEBI:456216"/>
        <dbReference type="EC" id="4.2.1.136"/>
    </reaction>
</comment>
<evidence type="ECO:0000256" key="6">
    <source>
        <dbReference type="ARBA" id="ARBA00022741"/>
    </source>
</evidence>
<dbReference type="HAMAP" id="MF_01965">
    <property type="entry name" value="NADHX_dehydratase"/>
    <property type="match status" value="1"/>
</dbReference>
<evidence type="ECO:0000256" key="5">
    <source>
        <dbReference type="ARBA" id="ARBA00022723"/>
    </source>
</evidence>